<dbReference type="RefSeq" id="WP_007661673.1">
    <property type="nucleotide sequence ID" value="NZ_ABJL02000007.1"/>
</dbReference>
<accession>B3CAG7</accession>
<dbReference type="EMBL" id="ABJL02000007">
    <property type="protein sequence ID" value="EDV06396.1"/>
    <property type="molecule type" value="Genomic_DNA"/>
</dbReference>
<evidence type="ECO:0000313" key="1">
    <source>
        <dbReference type="EMBL" id="EDV06396.1"/>
    </source>
</evidence>
<dbReference type="GeneID" id="26158891"/>
<dbReference type="Proteomes" id="UP000004596">
    <property type="component" value="Unassembled WGS sequence"/>
</dbReference>
<comment type="caution">
    <text evidence="1">The sequence shown here is derived from an EMBL/GenBank/DDBJ whole genome shotgun (WGS) entry which is preliminary data.</text>
</comment>
<name>B3CAG7_9BACE</name>
<sequence length="220" mass="25928">MKNPPAELCKFRKAIEDEFKVHPETKQDYITLAHKINEKLKTLGGRGEYNKAESISEETIYKVWEYRKNNEAIVSPKTLGILARSIDYLSWGDFIEKYKLKSNEIPESFTPELIETVSAFFNPELIDVPHIKKDEEVHIGWSPYKYAILRCIGEYEFAIIEEKNMYNKKGFTFLTTGFHLSPEKKEFSFPDIIFEPFYDDLEDEHWTLSDLTTIPKKYYL</sequence>
<protein>
    <submittedName>
        <fullName evidence="1">Uncharacterized protein</fullName>
    </submittedName>
</protein>
<dbReference type="OrthoDB" id="639802at2"/>
<reference evidence="1 2" key="2">
    <citation type="submission" date="2008-04" db="EMBL/GenBank/DDBJ databases">
        <authorList>
            <person name="Fulton L."/>
            <person name="Clifton S."/>
            <person name="Fulton B."/>
            <person name="Xu J."/>
            <person name="Minx P."/>
            <person name="Pepin K.H."/>
            <person name="Johnson M."/>
            <person name="Thiruvilangam P."/>
            <person name="Bhonagiri V."/>
            <person name="Nash W.E."/>
            <person name="Mardis E.R."/>
            <person name="Wilson R.K."/>
        </authorList>
    </citation>
    <scope>NUCLEOTIDE SEQUENCE [LARGE SCALE GENOMIC DNA]</scope>
    <source>
        <strain evidence="1 2">DSM 17393</strain>
    </source>
</reference>
<organism evidence="1 2">
    <name type="scientific">Bacteroides intestinalis DSM 17393</name>
    <dbReference type="NCBI Taxonomy" id="471870"/>
    <lineage>
        <taxon>Bacteria</taxon>
        <taxon>Pseudomonadati</taxon>
        <taxon>Bacteroidota</taxon>
        <taxon>Bacteroidia</taxon>
        <taxon>Bacteroidales</taxon>
        <taxon>Bacteroidaceae</taxon>
        <taxon>Bacteroides</taxon>
    </lineage>
</organism>
<dbReference type="STRING" id="471870.BACINT_01481"/>
<evidence type="ECO:0000313" key="2">
    <source>
        <dbReference type="Proteomes" id="UP000004596"/>
    </source>
</evidence>
<dbReference type="AlphaFoldDB" id="B3CAG7"/>
<gene>
    <name evidence="1" type="ORF">BACINT_01481</name>
</gene>
<proteinExistence type="predicted"/>
<reference evidence="1 2" key="1">
    <citation type="submission" date="2008-04" db="EMBL/GenBank/DDBJ databases">
        <title>Draft genome sequence of Bacteroides intestinalis (DSM 17393).</title>
        <authorList>
            <person name="Sudarsanam P."/>
            <person name="Ley R."/>
            <person name="Guruge J."/>
            <person name="Turnbaugh P.J."/>
            <person name="Mahowald M."/>
            <person name="Liep D."/>
            <person name="Gordon J."/>
        </authorList>
    </citation>
    <scope>NUCLEOTIDE SEQUENCE [LARGE SCALE GENOMIC DNA]</scope>
    <source>
        <strain evidence="1 2">DSM 17393</strain>
    </source>
</reference>
<dbReference type="eggNOG" id="ENOG50312TE">
    <property type="taxonomic scope" value="Bacteria"/>
</dbReference>